<reference evidence="1" key="1">
    <citation type="journal article" date="2021" name="Proc. Natl. Acad. Sci. U.S.A.">
        <title>A Catalog of Tens of Thousands of Viruses from Human Metagenomes Reveals Hidden Associations with Chronic Diseases.</title>
        <authorList>
            <person name="Tisza M.J."/>
            <person name="Buck C.B."/>
        </authorList>
    </citation>
    <scope>NUCLEOTIDE SEQUENCE</scope>
    <source>
        <strain evidence="1">CtmpG14</strain>
    </source>
</reference>
<proteinExistence type="predicted"/>
<protein>
    <submittedName>
        <fullName evidence="1">Uncharacterized protein</fullName>
    </submittedName>
</protein>
<evidence type="ECO:0000313" key="1">
    <source>
        <dbReference type="EMBL" id="DAE04206.1"/>
    </source>
</evidence>
<accession>A0A8S5PAV8</accession>
<name>A0A8S5PAV8_9CAUD</name>
<organism evidence="1">
    <name type="scientific">Siphoviridae sp. ctmpG14</name>
    <dbReference type="NCBI Taxonomy" id="2825654"/>
    <lineage>
        <taxon>Viruses</taxon>
        <taxon>Duplodnaviria</taxon>
        <taxon>Heunggongvirae</taxon>
        <taxon>Uroviricota</taxon>
        <taxon>Caudoviricetes</taxon>
    </lineage>
</organism>
<dbReference type="EMBL" id="BK015384">
    <property type="protein sequence ID" value="DAE04206.1"/>
    <property type="molecule type" value="Genomic_DNA"/>
</dbReference>
<sequence>MAGVINVFNSNILNNLIHSQGIKLFLSLEIDF</sequence>